<dbReference type="AlphaFoldDB" id="A0A5N6IJM0"/>
<gene>
    <name evidence="2" type="ORF">BDV30DRAFT_222008</name>
</gene>
<proteinExistence type="predicted"/>
<accession>A0A5N6IJM0</accession>
<evidence type="ECO:0000313" key="2">
    <source>
        <dbReference type="EMBL" id="KAB8266377.1"/>
    </source>
</evidence>
<evidence type="ECO:0000256" key="1">
    <source>
        <dbReference type="SAM" id="MobiDB-lite"/>
    </source>
</evidence>
<keyword evidence="3" id="KW-1185">Reference proteome</keyword>
<name>A0A5N6IJM0_9EURO</name>
<dbReference type="EMBL" id="ML732991">
    <property type="protein sequence ID" value="KAB8266377.1"/>
    <property type="molecule type" value="Genomic_DNA"/>
</dbReference>
<protein>
    <submittedName>
        <fullName evidence="2">Uncharacterized protein</fullName>
    </submittedName>
</protein>
<evidence type="ECO:0000313" key="3">
    <source>
        <dbReference type="Proteomes" id="UP000326289"/>
    </source>
</evidence>
<organism evidence="2 3">
    <name type="scientific">Aspergillus minisclerotigenes</name>
    <dbReference type="NCBI Taxonomy" id="656917"/>
    <lineage>
        <taxon>Eukaryota</taxon>
        <taxon>Fungi</taxon>
        <taxon>Dikarya</taxon>
        <taxon>Ascomycota</taxon>
        <taxon>Pezizomycotina</taxon>
        <taxon>Eurotiomycetes</taxon>
        <taxon>Eurotiomycetidae</taxon>
        <taxon>Eurotiales</taxon>
        <taxon>Aspergillaceae</taxon>
        <taxon>Aspergillus</taxon>
        <taxon>Aspergillus subgen. Circumdati</taxon>
    </lineage>
</organism>
<sequence>MSQPEFGLPHTENVEEHGVPSAVFTPPTFCPTDNGRKRPSQFSTEIVVDSWTYITASS</sequence>
<dbReference type="Proteomes" id="UP000326289">
    <property type="component" value="Unassembled WGS sequence"/>
</dbReference>
<feature type="region of interest" description="Disordered" evidence="1">
    <location>
        <begin position="1"/>
        <end position="41"/>
    </location>
</feature>
<reference evidence="2 3" key="1">
    <citation type="submission" date="2019-04" db="EMBL/GenBank/DDBJ databases">
        <title>Fungal friends and foes A comparative genomics study of 23 Aspergillus species from section Flavi.</title>
        <authorList>
            <consortium name="DOE Joint Genome Institute"/>
            <person name="Kjaerbolling I."/>
            <person name="Vesth T.C."/>
            <person name="Frisvad J.C."/>
            <person name="Nybo J.L."/>
            <person name="Theobald S."/>
            <person name="Kildgaard S."/>
            <person name="Petersen T.I."/>
            <person name="Kuo A."/>
            <person name="Sato A."/>
            <person name="Lyhne E.K."/>
            <person name="Kogle M.E."/>
            <person name="Wiebenga A."/>
            <person name="Kun R.S."/>
            <person name="Lubbers R.J."/>
            <person name="Makela M.R."/>
            <person name="Barry K."/>
            <person name="Chovatia M."/>
            <person name="Clum A."/>
            <person name="Daum C."/>
            <person name="Haridas S."/>
            <person name="He G."/>
            <person name="LaButti K."/>
            <person name="Lipzen A."/>
            <person name="Mondo S."/>
            <person name="Pangilinan J."/>
            <person name="Riley R."/>
            <person name="Salamov A."/>
            <person name="Simmons B.A."/>
            <person name="Magnuson J.K."/>
            <person name="Henrissat B."/>
            <person name="Mortensen U.H."/>
            <person name="Larsen T.O."/>
            <person name="De vries R.P."/>
            <person name="Grigoriev I.V."/>
            <person name="Machida M."/>
            <person name="Baker S.E."/>
            <person name="Andersen M.R."/>
        </authorList>
    </citation>
    <scope>NUCLEOTIDE SEQUENCE [LARGE SCALE GENOMIC DNA]</scope>
    <source>
        <strain evidence="2 3">CBS 117635</strain>
    </source>
</reference>